<dbReference type="GeneID" id="109401862"/>
<dbReference type="RefSeq" id="XP_062711625.1">
    <property type="nucleotide sequence ID" value="XM_062855641.1"/>
</dbReference>
<evidence type="ECO:0000256" key="3">
    <source>
        <dbReference type="ARBA" id="ARBA00022737"/>
    </source>
</evidence>
<comment type="subcellular location">
    <subcellularLocation>
        <location evidence="1">Nucleus</location>
    </subcellularLocation>
</comment>
<dbReference type="PROSITE" id="PS00028">
    <property type="entry name" value="ZINC_FINGER_C2H2_1"/>
    <property type="match status" value="6"/>
</dbReference>
<feature type="domain" description="C2H2-type" evidence="9">
    <location>
        <begin position="552"/>
        <end position="579"/>
    </location>
</feature>
<feature type="domain" description="C2H2-type" evidence="9">
    <location>
        <begin position="580"/>
        <end position="613"/>
    </location>
</feature>
<evidence type="ECO:0000256" key="6">
    <source>
        <dbReference type="ARBA" id="ARBA00023242"/>
    </source>
</evidence>
<dbReference type="EnsemblMetazoa" id="AALFPA23_002677.R2622">
    <property type="protein sequence ID" value="AALFPA23_002677.P2622"/>
    <property type="gene ID" value="AALFPA23_002677"/>
</dbReference>
<evidence type="ECO:0000313" key="10">
    <source>
        <dbReference type="EnsemblMetazoa" id="AALFPA23_002677.P2622"/>
    </source>
</evidence>
<organism evidence="10 11">
    <name type="scientific">Aedes albopictus</name>
    <name type="common">Asian tiger mosquito</name>
    <name type="synonym">Stegomyia albopicta</name>
    <dbReference type="NCBI Taxonomy" id="7160"/>
    <lineage>
        <taxon>Eukaryota</taxon>
        <taxon>Metazoa</taxon>
        <taxon>Ecdysozoa</taxon>
        <taxon>Arthropoda</taxon>
        <taxon>Hexapoda</taxon>
        <taxon>Insecta</taxon>
        <taxon>Pterygota</taxon>
        <taxon>Neoptera</taxon>
        <taxon>Endopterygota</taxon>
        <taxon>Diptera</taxon>
        <taxon>Nematocera</taxon>
        <taxon>Culicoidea</taxon>
        <taxon>Culicidae</taxon>
        <taxon>Culicinae</taxon>
        <taxon>Aedini</taxon>
        <taxon>Aedes</taxon>
        <taxon>Stegomyia</taxon>
    </lineage>
</organism>
<feature type="compositionally biased region" description="Basic and acidic residues" evidence="8">
    <location>
        <begin position="604"/>
        <end position="614"/>
    </location>
</feature>
<reference evidence="10" key="2">
    <citation type="submission" date="2025-05" db="UniProtKB">
        <authorList>
            <consortium name="EnsemblMetazoa"/>
        </authorList>
    </citation>
    <scope>IDENTIFICATION</scope>
    <source>
        <strain evidence="10">Foshan</strain>
    </source>
</reference>
<evidence type="ECO:0000256" key="8">
    <source>
        <dbReference type="SAM" id="MobiDB-lite"/>
    </source>
</evidence>
<feature type="compositionally biased region" description="Low complexity" evidence="8">
    <location>
        <begin position="615"/>
        <end position="627"/>
    </location>
</feature>
<dbReference type="PANTHER" id="PTHR24376">
    <property type="entry name" value="ZINC FINGER PROTEIN"/>
    <property type="match status" value="1"/>
</dbReference>
<dbReference type="Gene3D" id="3.30.160.60">
    <property type="entry name" value="Classic Zinc Finger"/>
    <property type="match status" value="5"/>
</dbReference>
<feature type="domain" description="C2H2-type" evidence="9">
    <location>
        <begin position="250"/>
        <end position="272"/>
    </location>
</feature>
<feature type="region of interest" description="Disordered" evidence="8">
    <location>
        <begin position="604"/>
        <end position="635"/>
    </location>
</feature>
<evidence type="ECO:0000259" key="9">
    <source>
        <dbReference type="PROSITE" id="PS50157"/>
    </source>
</evidence>
<proteinExistence type="predicted"/>
<dbReference type="InterPro" id="IPR036236">
    <property type="entry name" value="Znf_C2H2_sf"/>
</dbReference>
<keyword evidence="5" id="KW-0862">Zinc</keyword>
<evidence type="ECO:0000256" key="4">
    <source>
        <dbReference type="ARBA" id="ARBA00022771"/>
    </source>
</evidence>
<keyword evidence="3" id="KW-0677">Repeat</keyword>
<keyword evidence="11" id="KW-1185">Reference proteome</keyword>
<dbReference type="PROSITE" id="PS50157">
    <property type="entry name" value="ZINC_FINGER_C2H2_2"/>
    <property type="match status" value="6"/>
</dbReference>
<keyword evidence="2" id="KW-0479">Metal-binding</keyword>
<name>A0ABM1XTC4_AEDAL</name>
<accession>A0ABM1XTC4</accession>
<feature type="domain" description="C2H2-type" evidence="9">
    <location>
        <begin position="497"/>
        <end position="524"/>
    </location>
</feature>
<evidence type="ECO:0000256" key="1">
    <source>
        <dbReference type="ARBA" id="ARBA00004123"/>
    </source>
</evidence>
<keyword evidence="6" id="KW-0539">Nucleus</keyword>
<reference evidence="11" key="1">
    <citation type="journal article" date="2015" name="Proc. Natl. Acad. Sci. U.S.A.">
        <title>Genome sequence of the Asian Tiger mosquito, Aedes albopictus, reveals insights into its biology, genetics, and evolution.</title>
        <authorList>
            <person name="Chen X.G."/>
            <person name="Jiang X."/>
            <person name="Gu J."/>
            <person name="Xu M."/>
            <person name="Wu Y."/>
            <person name="Deng Y."/>
            <person name="Zhang C."/>
            <person name="Bonizzoni M."/>
            <person name="Dermauw W."/>
            <person name="Vontas J."/>
            <person name="Armbruster P."/>
            <person name="Huang X."/>
            <person name="Yang Y."/>
            <person name="Zhang H."/>
            <person name="He W."/>
            <person name="Peng H."/>
            <person name="Liu Y."/>
            <person name="Wu K."/>
            <person name="Chen J."/>
            <person name="Lirakis M."/>
            <person name="Topalis P."/>
            <person name="Van Leeuwen T."/>
            <person name="Hall A.B."/>
            <person name="Jiang X."/>
            <person name="Thorpe C."/>
            <person name="Mueller R.L."/>
            <person name="Sun C."/>
            <person name="Waterhouse R.M."/>
            <person name="Yan G."/>
            <person name="Tu Z.J."/>
            <person name="Fang X."/>
            <person name="James A.A."/>
        </authorList>
    </citation>
    <scope>NUCLEOTIDE SEQUENCE [LARGE SCALE GENOMIC DNA]</scope>
    <source>
        <strain evidence="11">Foshan</strain>
    </source>
</reference>
<dbReference type="Proteomes" id="UP000069940">
    <property type="component" value="Unassembled WGS sequence"/>
</dbReference>
<evidence type="ECO:0000256" key="5">
    <source>
        <dbReference type="ARBA" id="ARBA00022833"/>
    </source>
</evidence>
<keyword evidence="4 7" id="KW-0863">Zinc-finger</keyword>
<dbReference type="SMART" id="SM00355">
    <property type="entry name" value="ZnF_C2H2"/>
    <property type="match status" value="6"/>
</dbReference>
<dbReference type="PANTHER" id="PTHR24376:SF235">
    <property type="entry name" value="C2H2-TYPE DOMAIN-CONTAINING PROTEIN"/>
    <property type="match status" value="1"/>
</dbReference>
<dbReference type="InterPro" id="IPR013087">
    <property type="entry name" value="Znf_C2H2_type"/>
</dbReference>
<dbReference type="Pfam" id="PF00096">
    <property type="entry name" value="zf-C2H2"/>
    <property type="match status" value="4"/>
</dbReference>
<sequence length="635" mass="72711">MFISKRKKAARKLAKKKRLASLAYDEAQTQLVSLEGSESSPLLLELEVEVEHDEDPPVEAMLVEEIKQEIPLELETELAEEVKVEPLEPEEEGPDPIGGQKQFEREPHVSNEAVYSLDTHCQFCLNRFDEAGGRELISRRKAVFVLGLSKEEFTEVYPECCHFCKKQFDQSFEFKQSCLAALAQSAEFREKTALYEIVDLKALEVVNVAESFSGMESRGMTIEECSQKVQGSIERPNNDGSSLTENALSIKCRKCNKEFHEWSELEKHSYIHFPISSQEPVVDTRKMEHQHKVELYCFRCRKWYPTESIFTQHHPSCIEADRQRNKQKFYCSRCVRWFPSETLFVNHKPLCIAPVRQKKVPPNPVQVSTLLDSNNIPQSEETSPSIPASTQPCSVQSETVTPSMRHCKRCQKSFESKLLFKHHKPLCIESRVKKRSAFQCELCPQRCNSEKTLNLHMNRHKGIRSLPCRREGCTKMFLDVTIRRKHEEICGQDVLASICSICGATFRHRSNLQIHMTRHGEPKFPCEQCDKRFHSKAGLQKHSSVHSDARNYECKVCGKRFKSHEANRVHQRIHTQEKPYVCHICGTAFTYNCSLKAHLEKGHGTVEQTGRKEPVVAAGSSSVDSGSLWPHDGGY</sequence>
<evidence type="ECO:0000313" key="11">
    <source>
        <dbReference type="Proteomes" id="UP000069940"/>
    </source>
</evidence>
<evidence type="ECO:0000256" key="7">
    <source>
        <dbReference type="PROSITE-ProRule" id="PRU00042"/>
    </source>
</evidence>
<dbReference type="SUPFAM" id="SSF57667">
    <property type="entry name" value="beta-beta-alpha zinc fingers"/>
    <property type="match status" value="3"/>
</dbReference>
<dbReference type="Pfam" id="PF12874">
    <property type="entry name" value="zf-met"/>
    <property type="match status" value="1"/>
</dbReference>
<protein>
    <recommendedName>
        <fullName evidence="9">C2H2-type domain-containing protein</fullName>
    </recommendedName>
</protein>
<feature type="domain" description="C2H2-type" evidence="9">
    <location>
        <begin position="438"/>
        <end position="465"/>
    </location>
</feature>
<feature type="domain" description="C2H2-type" evidence="9">
    <location>
        <begin position="524"/>
        <end position="551"/>
    </location>
</feature>
<evidence type="ECO:0000256" key="2">
    <source>
        <dbReference type="ARBA" id="ARBA00022723"/>
    </source>
</evidence>